<dbReference type="GO" id="GO:0050021">
    <property type="term" value="F:L-arabinonolactonase activity"/>
    <property type="evidence" value="ECO:0007669"/>
    <property type="project" value="UniProtKB-EC"/>
</dbReference>
<comment type="similarity">
    <text evidence="1">Belongs to the SMP-30/CGR1 family.</text>
</comment>
<dbReference type="SUPFAM" id="SSF63829">
    <property type="entry name" value="Calcium-dependent phosphotriesterase"/>
    <property type="match status" value="1"/>
</dbReference>
<dbReference type="EC" id="3.1.1.15" evidence="3"/>
<dbReference type="PANTHER" id="PTHR10907">
    <property type="entry name" value="REGUCALCIN"/>
    <property type="match status" value="1"/>
</dbReference>
<feature type="domain" description="SMP-30/Gluconolactonase/LRE-like region" evidence="2">
    <location>
        <begin position="17"/>
        <end position="258"/>
    </location>
</feature>
<dbReference type="Proteomes" id="UP001342418">
    <property type="component" value="Chromosome"/>
</dbReference>
<dbReference type="InterPro" id="IPR005511">
    <property type="entry name" value="SMP-30"/>
</dbReference>
<gene>
    <name evidence="3" type="primary">araB_3</name>
    <name evidence="3" type="ORF">NTH_02742</name>
</gene>
<reference evidence="3 4" key="1">
    <citation type="submission" date="2018-07" db="EMBL/GenBank/DDBJ databases">
        <title>Genome sequence of Nitratireductor thuwali#1536.</title>
        <authorList>
            <person name="Michoud G."/>
            <person name="Merlino G."/>
            <person name="Sefrji F.O."/>
            <person name="Daffonchio D."/>
        </authorList>
    </citation>
    <scope>NUCLEOTIDE SEQUENCE [LARGE SCALE GENOMIC DNA]</scope>
    <source>
        <strain evidence="4">Nit1536</strain>
    </source>
</reference>
<evidence type="ECO:0000313" key="4">
    <source>
        <dbReference type="Proteomes" id="UP001342418"/>
    </source>
</evidence>
<dbReference type="InterPro" id="IPR013658">
    <property type="entry name" value="SGL"/>
</dbReference>
<dbReference type="Gene3D" id="2.120.10.30">
    <property type="entry name" value="TolB, C-terminal domain"/>
    <property type="match status" value="1"/>
</dbReference>
<name>A0ABY5MKC5_9HYPH</name>
<keyword evidence="4" id="KW-1185">Reference proteome</keyword>
<evidence type="ECO:0000259" key="2">
    <source>
        <dbReference type="Pfam" id="PF08450"/>
    </source>
</evidence>
<dbReference type="PANTHER" id="PTHR10907:SF47">
    <property type="entry name" value="REGUCALCIN"/>
    <property type="match status" value="1"/>
</dbReference>
<proteinExistence type="inferred from homology"/>
<sequence>MSRRQDIDVLYHAQDVVGEGPLWDATGACLWWVDIVGRAIRRLQLSTGAFTSFGSAEPPAALALCDDGSLIVAAGTGWSQLDPVSGVQSLIAQAPVATGGWRMNDGVVDPAGRFWTGSIDEPRGSGADGKLFVFDRDRATQILDGLLIQNGMAVSPDGGTLYLSDSHVSRRVIWAFDFDVESGALSNRRIFHQCEHGRPDGAAVDSEGCYWFAAIDAGEIVRLDPDGILMTSIPLPVTRPTKPAFGGPDLSTLYVTTMRNGLDENELAQQPLAGAVLALDPGVRGLPQTFARAPGRSTSK</sequence>
<keyword evidence="3" id="KW-0378">Hydrolase</keyword>
<evidence type="ECO:0000313" key="3">
    <source>
        <dbReference type="EMBL" id="UUP18262.1"/>
    </source>
</evidence>
<dbReference type="EMBL" id="CP030941">
    <property type="protein sequence ID" value="UUP18262.1"/>
    <property type="molecule type" value="Genomic_DNA"/>
</dbReference>
<evidence type="ECO:0000256" key="1">
    <source>
        <dbReference type="ARBA" id="ARBA00008853"/>
    </source>
</evidence>
<dbReference type="InterPro" id="IPR011042">
    <property type="entry name" value="6-blade_b-propeller_TolB-like"/>
</dbReference>
<organism evidence="3 4">
    <name type="scientific">Nitratireductor thuwali</name>
    <dbReference type="NCBI Taxonomy" id="2267699"/>
    <lineage>
        <taxon>Bacteria</taxon>
        <taxon>Pseudomonadati</taxon>
        <taxon>Pseudomonadota</taxon>
        <taxon>Alphaproteobacteria</taxon>
        <taxon>Hyphomicrobiales</taxon>
        <taxon>Phyllobacteriaceae</taxon>
        <taxon>Nitratireductor</taxon>
    </lineage>
</organism>
<dbReference type="RefSeq" id="WP_338530508.1">
    <property type="nucleotide sequence ID" value="NZ_CP030941.1"/>
</dbReference>
<accession>A0ABY5MKC5</accession>
<protein>
    <submittedName>
        <fullName evidence="3">L-arabinolactonase</fullName>
        <ecNumber evidence="3">3.1.1.15</ecNumber>
    </submittedName>
</protein>
<dbReference type="Pfam" id="PF08450">
    <property type="entry name" value="SGL"/>
    <property type="match status" value="1"/>
</dbReference>
<dbReference type="PRINTS" id="PR01790">
    <property type="entry name" value="SMP30FAMILY"/>
</dbReference>